<dbReference type="InterPro" id="IPR016160">
    <property type="entry name" value="Ald_DH_CS_CYS"/>
</dbReference>
<dbReference type="FunFam" id="3.40.309.10:FF:000010">
    <property type="entry name" value="Gamma-aminobutyraldehyde dehydrogenase"/>
    <property type="match status" value="1"/>
</dbReference>
<dbReference type="GO" id="GO:0009450">
    <property type="term" value="P:gamma-aminobutyric acid catabolic process"/>
    <property type="evidence" value="ECO:0007669"/>
    <property type="project" value="TreeGrafter"/>
</dbReference>
<proteinExistence type="inferred from homology"/>
<dbReference type="FunFam" id="3.40.605.10:FF:000012">
    <property type="entry name" value="NAD-dependent succinate-semialdehyde dehydrogenase"/>
    <property type="match status" value="1"/>
</dbReference>
<name>A0AAN6RL20_9PLEO</name>
<comment type="caution">
    <text evidence="5">The sequence shown here is derived from an EMBL/GenBank/DDBJ whole genome shotgun (WGS) entry which is preliminary data.</text>
</comment>
<evidence type="ECO:0000313" key="5">
    <source>
        <dbReference type="EMBL" id="KAK3215662.1"/>
    </source>
</evidence>
<sequence length="486" mass="52026">MASEASYTVPLLINGKEITTSSTFPVVSPSSHKQIWNASSATLEDVKKAVDAAQAAFPAWSKTKPAARRDLFLKASDIFSSRAEELGRYMEEETGSAPAFSSGFNVPLAAEMFKDVAGRCSSINGVIPTCSDNNTHALVVKEPFGVILGISPWNAPYILGVRAFLYALAAGNTAVLKGSELSPRCFWAIGSVLTEAGLPEGVLNVLYHRPEDAAQITTALIEHPAVKKVNFTGSTAVGRIIAATAGKNLKPVLMELGGKASAIVLDDADVNKAALQCALGSFLHSGQICMATERILVHKDIKDKFLEAFKATAEGIFGGDKPAPVLVQSLGVEKNKRLVGDAIKAGAKVIHGDHEKEETHPETKEASKTRLRPIIVDGVTKDMDLYHTESFGPSVSVIEIASEEEAVEIANDTDYGLTSAVFTENLGRGLRIAQQIESGAVHINAMTVHDETNLPHGGAKMSGWGRFNGHWGFDEFLRLKTITYQL</sequence>
<dbReference type="Pfam" id="PF00171">
    <property type="entry name" value="Aldedh"/>
    <property type="match status" value="1"/>
</dbReference>
<dbReference type="SUPFAM" id="SSF53720">
    <property type="entry name" value="ALDH-like"/>
    <property type="match status" value="1"/>
</dbReference>
<dbReference type="Gene3D" id="3.40.605.10">
    <property type="entry name" value="Aldehyde Dehydrogenase, Chain A, domain 1"/>
    <property type="match status" value="1"/>
</dbReference>
<evidence type="ECO:0000256" key="1">
    <source>
        <dbReference type="ARBA" id="ARBA00009986"/>
    </source>
</evidence>
<dbReference type="Gene3D" id="3.40.309.10">
    <property type="entry name" value="Aldehyde Dehydrogenase, Chain A, domain 2"/>
    <property type="match status" value="1"/>
</dbReference>
<dbReference type="Proteomes" id="UP001280581">
    <property type="component" value="Unassembled WGS sequence"/>
</dbReference>
<evidence type="ECO:0000256" key="3">
    <source>
        <dbReference type="ARBA" id="ARBA00023002"/>
    </source>
</evidence>
<dbReference type="InterPro" id="IPR016162">
    <property type="entry name" value="Ald_DH_N"/>
</dbReference>
<dbReference type="EMBL" id="WVTA01000002">
    <property type="protein sequence ID" value="KAK3215662.1"/>
    <property type="molecule type" value="Genomic_DNA"/>
</dbReference>
<organism evidence="5 6">
    <name type="scientific">Pseudopithomyces chartarum</name>
    <dbReference type="NCBI Taxonomy" id="1892770"/>
    <lineage>
        <taxon>Eukaryota</taxon>
        <taxon>Fungi</taxon>
        <taxon>Dikarya</taxon>
        <taxon>Ascomycota</taxon>
        <taxon>Pezizomycotina</taxon>
        <taxon>Dothideomycetes</taxon>
        <taxon>Pleosporomycetidae</taxon>
        <taxon>Pleosporales</taxon>
        <taxon>Massarineae</taxon>
        <taxon>Didymosphaeriaceae</taxon>
        <taxon>Pseudopithomyces</taxon>
    </lineage>
</organism>
<dbReference type="AlphaFoldDB" id="A0AAN6RL20"/>
<gene>
    <name evidence="5" type="ORF">GRF29_8g729595</name>
</gene>
<comment type="similarity">
    <text evidence="1">Belongs to the aldehyde dehydrogenase family.</text>
</comment>
<keyword evidence="2" id="KW-0521">NADP</keyword>
<keyword evidence="6" id="KW-1185">Reference proteome</keyword>
<feature type="domain" description="Aldehyde dehydrogenase" evidence="4">
    <location>
        <begin position="21"/>
        <end position="482"/>
    </location>
</feature>
<dbReference type="PROSITE" id="PS00070">
    <property type="entry name" value="ALDEHYDE_DEHYDR_CYS"/>
    <property type="match status" value="1"/>
</dbReference>
<dbReference type="InterPro" id="IPR016161">
    <property type="entry name" value="Ald_DH/histidinol_DH"/>
</dbReference>
<dbReference type="CDD" id="cd07105">
    <property type="entry name" value="ALDH_SaliADH"/>
    <property type="match status" value="1"/>
</dbReference>
<dbReference type="PANTHER" id="PTHR43353:SF6">
    <property type="entry name" value="CYTOPLASMIC ALDEHYDE DEHYDROGENASE (EUROFUNG)"/>
    <property type="match status" value="1"/>
</dbReference>
<dbReference type="InterPro" id="IPR016163">
    <property type="entry name" value="Ald_DH_C"/>
</dbReference>
<dbReference type="InterPro" id="IPR015590">
    <property type="entry name" value="Aldehyde_DH_dom"/>
</dbReference>
<evidence type="ECO:0000256" key="2">
    <source>
        <dbReference type="ARBA" id="ARBA00022857"/>
    </source>
</evidence>
<accession>A0AAN6RL20</accession>
<reference evidence="5 6" key="1">
    <citation type="submission" date="2021-02" db="EMBL/GenBank/DDBJ databases">
        <title>Genome assembly of Pseudopithomyces chartarum.</title>
        <authorList>
            <person name="Jauregui R."/>
            <person name="Singh J."/>
            <person name="Voisey C."/>
        </authorList>
    </citation>
    <scope>NUCLEOTIDE SEQUENCE [LARGE SCALE GENOMIC DNA]</scope>
    <source>
        <strain evidence="5 6">AGR01</strain>
    </source>
</reference>
<protein>
    <recommendedName>
        <fullName evidence="4">Aldehyde dehydrogenase domain-containing protein</fullName>
    </recommendedName>
</protein>
<keyword evidence="3" id="KW-0560">Oxidoreductase</keyword>
<dbReference type="PANTHER" id="PTHR43353">
    <property type="entry name" value="SUCCINATE-SEMIALDEHYDE DEHYDROGENASE, MITOCHONDRIAL"/>
    <property type="match status" value="1"/>
</dbReference>
<evidence type="ECO:0000259" key="4">
    <source>
        <dbReference type="Pfam" id="PF00171"/>
    </source>
</evidence>
<dbReference type="InterPro" id="IPR050740">
    <property type="entry name" value="Aldehyde_DH_Superfamily"/>
</dbReference>
<dbReference type="GO" id="GO:0004777">
    <property type="term" value="F:succinate-semialdehyde dehydrogenase (NAD+) activity"/>
    <property type="evidence" value="ECO:0007669"/>
    <property type="project" value="TreeGrafter"/>
</dbReference>
<evidence type="ECO:0000313" key="6">
    <source>
        <dbReference type="Proteomes" id="UP001280581"/>
    </source>
</evidence>